<dbReference type="Proteomes" id="UP000244773">
    <property type="component" value="Segment"/>
</dbReference>
<feature type="region of interest" description="Disordered" evidence="1">
    <location>
        <begin position="1714"/>
        <end position="1739"/>
    </location>
</feature>
<gene>
    <name evidence="2" type="ORF">TetV_292</name>
</gene>
<dbReference type="InterPro" id="IPR035992">
    <property type="entry name" value="Ricin_B-like_lectins"/>
</dbReference>
<name>A0A2P0VNA4_9VIRU</name>
<protein>
    <submittedName>
        <fullName evidence="2">Uncharacterized protein</fullName>
    </submittedName>
</protein>
<evidence type="ECO:0000313" key="3">
    <source>
        <dbReference type="Proteomes" id="UP000244773"/>
    </source>
</evidence>
<feature type="compositionally biased region" description="Low complexity" evidence="1">
    <location>
        <begin position="188"/>
        <end position="208"/>
    </location>
</feature>
<evidence type="ECO:0000256" key="1">
    <source>
        <dbReference type="SAM" id="MobiDB-lite"/>
    </source>
</evidence>
<dbReference type="EMBL" id="KY322437">
    <property type="protein sequence ID" value="AUF82384.1"/>
    <property type="molecule type" value="Genomic_DNA"/>
</dbReference>
<accession>A0A2P0VNA4</accession>
<organism evidence="2">
    <name type="scientific">Tetraselmis virus 1</name>
    <dbReference type="NCBI Taxonomy" id="2060617"/>
    <lineage>
        <taxon>Viruses</taxon>
        <taxon>Varidnaviria</taxon>
        <taxon>Bamfordvirae</taxon>
        <taxon>Nucleocytoviricota</taxon>
        <taxon>Megaviricetes</taxon>
        <taxon>Imitervirales</taxon>
        <taxon>Allomimiviridae</taxon>
        <taxon>Oceanusvirus</taxon>
        <taxon>Oceanusvirus kaneohense</taxon>
    </lineage>
</organism>
<proteinExistence type="predicted"/>
<sequence length="1739" mass="193859">MSANKGRASIIILASLLLFVALCSIFKKKKEEFYPYQLGDSPQGSKDTSRSVNRFDRYTTAAHARYSKDLNTGYGLPNKISGPIDVVPVNQKIVNKDGSVAVNKQPELHDDGIALTRCMNKEGIESCIQYKIKNDGSIEVTDNQGNVSLFDQEGDCLKGDCSVLDPVTQLPVDWPTELPPSWTPGLPNNNSGNNGSNNVNTGVNSGNDGNSGGGNDGNSGGGNDGNSGGGNDGNNNKEDNGNGAGNSGNSLGSRDNDGRNVEENEPSTDNSCKMWPTSGNGEAMVGGWVFRAFNDTVPCDYTKLTSDPISNILECKESCGGAECSGVVVDETGCYPYEESGHLSISKPGVVTHKKIGQARGSPVTVNSANGSCKSFETIAGTPAANEGVAEFIGYEPCNYNMVSFAGSGLIDPNYVTEDTEIKLTDGANTLACTSVCKSTPDCEGVIVRDTGGMGSQIACAMFKQNPDKNRQLSKNDKFKTIYVKSVPGLELSLQGGLGSDTSIFDDAVLNANQPHVKIWDQYNLLSRIEKLFPDGFVPDKTYTLMLEGSGCHDTNMVMLNYRSAGIKGIDDTLPGVSMEVPSNRIIGYEFSFDQNVFITSNELNTVYDLISLKSTDGRYIPFGVGPDAQGRIMRRSDHDYVTDLPGLHAHVTDARKLVIGTRQITNGYPDSQQALDWGYGYMTFVGFDELALPSDDPNDIKSKLSLSLNGVNFHMKKIGTYTWEANGNDLAWTAENIIDNMNVPEKRTDYTSEPYILIGAGRDASSVKPIYKVYMDPMQSADAGQDITGYMYLRSLADNDFLVGHHKSDQNQAELLEPEMFSGWDDCVQHFTGQIENPEEYCTQNYDFEEEDEGDKIEITEDVEVTEEQPRILEGFVAGDDLMTIDESPNDVVFQDGKPSEYGSFKLVDTQKGKRLQMKDTNKCLGSTDSTSISLLSCDDDETAWIQTPNPDGSFHLMHESSKKYAVNDGTGNLKLIGSYTNAPNQKFMMTSFASDVSQTMTLMNMSNYKCLNYDGLNKNPYSFAECMGGLDQQFTFEESPQSNDFKIRDYGGSGKCLAQKNDDIISQDCSLSGSTWRRENVGDYSDRFMMRNTKSGNILNYDVNLGALKPFPGRYVNEDKVSAHFMLTTVSDARDSNLYLGADKYKLKRDHDIAVIASEPKKIEFITMNDMDKAIDVKDESLTREVYYDERLKLFGSETSPDNTENALLNGNYFELKGSNMGDGRRKITLSPSVISIGLRHPTKCEAFLDTLDQSKWEDIRKDSVKFSCENTEFINDDYKTDCNEFKKYCETPNTCQDFLNATWTGNTPYDLMMQNPELAVDRCKNLDDENCEKVKEMCRFPVSCEDHLSNAFSPENGEADTTQLRRRRTIEGALEYCSNTNDFKNKVKYTDCGNVALLCNNNTCEDVLSNYWPDDQVMQNFTNAKTWCMDNYPEDYGARLPSTKCGIIASMCDTNIVNLPDQKDYFFHVKGDDHKCMSETGFNSFLRHRCKIVNGVLCCRYAVNLNQKNYAYMTVNDQNKVIYTRDLDQVVECRLVNIGVKNFLAFRISGKWMYMTLHFNITEDFNNAQDIDYRPGDHHPLPYTTSKFRMYPDFGTRTYGEQKLAIVVYGHHKNDIDSYHEVDKSYELRHRNSKGWVIYAHTCRPKLWNLWDPPKNLTDDSSGLQHHLYDHMAEIATPSDGEHWQYFGKQQDFISFYRADHGIVNNQHPHVNISGSRRKTRVATENSPLPLPGNNA</sequence>
<feature type="compositionally biased region" description="Gly residues" evidence="1">
    <location>
        <begin position="209"/>
        <end position="232"/>
    </location>
</feature>
<keyword evidence="3" id="KW-1185">Reference proteome</keyword>
<dbReference type="SUPFAM" id="SSF50370">
    <property type="entry name" value="Ricin B-like lectins"/>
    <property type="match status" value="1"/>
</dbReference>
<evidence type="ECO:0000313" key="2">
    <source>
        <dbReference type="EMBL" id="AUF82384.1"/>
    </source>
</evidence>
<reference evidence="2" key="1">
    <citation type="journal article" date="2018" name="Virology">
        <title>A giant virus infecting green algae encodes key fermentation genes.</title>
        <authorList>
            <person name="Schvarcz C.R."/>
            <person name="Steward G.F."/>
        </authorList>
    </citation>
    <scope>NUCLEOTIDE SEQUENCE [LARGE SCALE GENOMIC DNA]</scope>
</reference>
<feature type="region of interest" description="Disordered" evidence="1">
    <location>
        <begin position="172"/>
        <end position="278"/>
    </location>
</feature>